<accession>A0A813DP29</accession>
<evidence type="ECO:0000313" key="2">
    <source>
        <dbReference type="EMBL" id="CAE8587221.1"/>
    </source>
</evidence>
<keyword evidence="1" id="KW-0812">Transmembrane</keyword>
<keyword evidence="3" id="KW-1185">Reference proteome</keyword>
<dbReference type="Proteomes" id="UP000654075">
    <property type="component" value="Unassembled WGS sequence"/>
</dbReference>
<dbReference type="AlphaFoldDB" id="A0A813DP29"/>
<feature type="transmembrane region" description="Helical" evidence="1">
    <location>
        <begin position="105"/>
        <end position="134"/>
    </location>
</feature>
<dbReference type="EMBL" id="CAJNNV010002457">
    <property type="protein sequence ID" value="CAE8587221.1"/>
    <property type="molecule type" value="Genomic_DNA"/>
</dbReference>
<sequence>PMAAPQAAEVQAVDGVLRAIARPMAAPQAAEVQAVDGVLVDMPDDGKDEDREHLAQMGANVEKKDFRDLIRLAKRHMAMTACTIHDQANDTYRWRPLFRTTVRDLGVYGVGVTLYFHFVLQMGLVFLLCAFFAIPNVYFNRVGNMVDSGNVLSNFLGKLSIANIGACQGGYCETDADVADRCLLNVFPCETKLRDVTQWLGLADAIGILAVMLWSVLFHRWWMPRMVAINGAANLTAADFSIEIPLLPRSLQEGHEQYEAKMREHFLDVLKRMKEPVDDPNAIVDVALVREYDGAVSKFMQKGDILMDQQTHMFISQSFGAKGDAKSQKRADKEHKALTAIHDIMKMESILPTVQPEHAPYHDYAAANVIGDHDIALSYLMDHYPELLPSFIDLDPVERRSVQFTQCKLCFNHGWFVQAEAPPGAIFTKFRETIIRDHKSEIGSRDVALYFVHWLTDLAGAEPTPLGGCEKFVIKFPLPVLNSFLKSFKFVEKIATHTETEVMQQYLQYRWTEAAELDQSLGIPPTGDDAVVKMRLLCMAQGNAAAVLKGWDSVPTEDREVLCTEMSRTGCMGQSFDSCLVPKIVLDSPAGPAFLIYYGPAFLQNLGSDSPSMRLRILAEVYRCARELWPEAVVRVATTVQIRIDTIKGLSLSGIKEAVLKGDLWILTKHNQTEAFVERSSYKKLNRFITNAQAFQILDVSCLTERSNSRKDPA</sequence>
<keyword evidence="1" id="KW-0472">Membrane</keyword>
<organism evidence="2 3">
    <name type="scientific">Polarella glacialis</name>
    <name type="common">Dinoflagellate</name>
    <dbReference type="NCBI Taxonomy" id="89957"/>
    <lineage>
        <taxon>Eukaryota</taxon>
        <taxon>Sar</taxon>
        <taxon>Alveolata</taxon>
        <taxon>Dinophyceae</taxon>
        <taxon>Suessiales</taxon>
        <taxon>Suessiaceae</taxon>
        <taxon>Polarella</taxon>
    </lineage>
</organism>
<evidence type="ECO:0000313" key="3">
    <source>
        <dbReference type="Proteomes" id="UP000654075"/>
    </source>
</evidence>
<protein>
    <submittedName>
        <fullName evidence="2">Uncharacterized protein</fullName>
    </submittedName>
</protein>
<gene>
    <name evidence="2" type="ORF">PGLA1383_LOCUS6062</name>
</gene>
<comment type="caution">
    <text evidence="2">The sequence shown here is derived from an EMBL/GenBank/DDBJ whole genome shotgun (WGS) entry which is preliminary data.</text>
</comment>
<keyword evidence="1" id="KW-1133">Transmembrane helix</keyword>
<feature type="transmembrane region" description="Helical" evidence="1">
    <location>
        <begin position="199"/>
        <end position="218"/>
    </location>
</feature>
<reference evidence="2" key="1">
    <citation type="submission" date="2021-02" db="EMBL/GenBank/DDBJ databases">
        <authorList>
            <person name="Dougan E. K."/>
            <person name="Rhodes N."/>
            <person name="Thang M."/>
            <person name="Chan C."/>
        </authorList>
    </citation>
    <scope>NUCLEOTIDE SEQUENCE</scope>
</reference>
<proteinExistence type="predicted"/>
<evidence type="ECO:0000256" key="1">
    <source>
        <dbReference type="SAM" id="Phobius"/>
    </source>
</evidence>
<name>A0A813DP29_POLGL</name>
<feature type="non-terminal residue" evidence="2">
    <location>
        <position position="714"/>
    </location>
</feature>
<dbReference type="OrthoDB" id="416725at2759"/>